<keyword evidence="4" id="KW-0479">Metal-binding</keyword>
<reference evidence="7 8" key="1">
    <citation type="journal article" date="2023" name="Int. J. Syst. Evol. Microbiol.">
        <title>The observation of taxonomic boundaries for the 16SrII and 16SrXXV phytoplasmas using genome-based delimitation.</title>
        <authorList>
            <person name="Rodrigues Jardim B."/>
            <person name="Tran-Nguyen L.T.T."/>
            <person name="Gambley C."/>
            <person name="Al-Sadi A.M."/>
            <person name="Al-Subhi A.M."/>
            <person name="Foissac X."/>
            <person name="Salar P."/>
            <person name="Cai H."/>
            <person name="Yang J.Y."/>
            <person name="Davis R."/>
            <person name="Jones L."/>
            <person name="Rodoni B."/>
            <person name="Constable F.E."/>
        </authorList>
    </citation>
    <scope>NUCLEOTIDE SEQUENCE [LARGE SCALE GENOMIC DNA]</scope>
    <source>
        <strain evidence="7">BAWM-OMN-P53</strain>
    </source>
</reference>
<dbReference type="PANTHER" id="PTHR32481">
    <property type="entry name" value="AMINOPEPTIDASE"/>
    <property type="match status" value="1"/>
</dbReference>
<evidence type="ECO:0000256" key="4">
    <source>
        <dbReference type="ARBA" id="ARBA00022723"/>
    </source>
</evidence>
<comment type="caution">
    <text evidence="7">The sequence shown here is derived from an EMBL/GenBank/DDBJ whole genome shotgun (WGS) entry which is preliminary data.</text>
</comment>
<organism evidence="7 8">
    <name type="scientific">Candidatus Phytoplasma crotalariae</name>
    <dbReference type="NCBI Taxonomy" id="2982627"/>
    <lineage>
        <taxon>Bacteria</taxon>
        <taxon>Bacillati</taxon>
        <taxon>Mycoplasmatota</taxon>
        <taxon>Mollicutes</taxon>
        <taxon>Acholeplasmatales</taxon>
        <taxon>Acholeplasmataceae</taxon>
        <taxon>Candidatus Phytoplasma</taxon>
        <taxon>16SrII (Peanut WB group)</taxon>
    </lineage>
</organism>
<dbReference type="PANTHER" id="PTHR32481:SF0">
    <property type="entry name" value="AMINOPEPTIDASE YPDE-RELATED"/>
    <property type="match status" value="1"/>
</dbReference>
<name>A0ABT9D210_9MOLU</name>
<dbReference type="PIRSF" id="PIRSF001123">
    <property type="entry name" value="PepA_GA"/>
    <property type="match status" value="1"/>
</dbReference>
<accession>A0ABT9D210</accession>
<dbReference type="Gene3D" id="2.40.30.40">
    <property type="entry name" value="Peptidase M42, domain 2"/>
    <property type="match status" value="1"/>
</dbReference>
<dbReference type="InterPro" id="IPR051464">
    <property type="entry name" value="Peptidase_M42_aminopept"/>
</dbReference>
<evidence type="ECO:0000256" key="6">
    <source>
        <dbReference type="PIRNR" id="PIRNR001123"/>
    </source>
</evidence>
<dbReference type="InterPro" id="IPR008007">
    <property type="entry name" value="Peptidase_M42"/>
</dbReference>
<evidence type="ECO:0000313" key="8">
    <source>
        <dbReference type="Proteomes" id="UP001170674"/>
    </source>
</evidence>
<keyword evidence="2" id="KW-0031">Aminopeptidase</keyword>
<dbReference type="Gene3D" id="3.40.630.10">
    <property type="entry name" value="Zn peptidases"/>
    <property type="match status" value="1"/>
</dbReference>
<gene>
    <name evidence="7" type="ORF">OC683_00300</name>
</gene>
<keyword evidence="3" id="KW-0645">Protease</keyword>
<evidence type="ECO:0000256" key="2">
    <source>
        <dbReference type="ARBA" id="ARBA00022438"/>
    </source>
</evidence>
<proteinExistence type="inferred from homology"/>
<dbReference type="Pfam" id="PF05343">
    <property type="entry name" value="Peptidase_M42"/>
    <property type="match status" value="1"/>
</dbReference>
<keyword evidence="8" id="KW-1185">Reference proteome</keyword>
<dbReference type="Proteomes" id="UP001170674">
    <property type="component" value="Unassembled WGS sequence"/>
</dbReference>
<dbReference type="CDD" id="cd05656">
    <property type="entry name" value="M42_Frv"/>
    <property type="match status" value="1"/>
</dbReference>
<dbReference type="RefSeq" id="WP_304514580.1">
    <property type="nucleotide sequence ID" value="NZ_JAOSIR010000002.1"/>
</dbReference>
<dbReference type="SUPFAM" id="SSF53187">
    <property type="entry name" value="Zn-dependent exopeptidases"/>
    <property type="match status" value="1"/>
</dbReference>
<dbReference type="EMBL" id="JAOSIR010000002">
    <property type="protein sequence ID" value="MDO8059062.1"/>
    <property type="molecule type" value="Genomic_DNA"/>
</dbReference>
<protein>
    <submittedName>
        <fullName evidence="7">M42 family metallopeptidase</fullName>
    </submittedName>
</protein>
<dbReference type="InterPro" id="IPR023367">
    <property type="entry name" value="Peptidase_M42_dom2"/>
</dbReference>
<evidence type="ECO:0000256" key="5">
    <source>
        <dbReference type="ARBA" id="ARBA00022801"/>
    </source>
</evidence>
<evidence type="ECO:0000256" key="3">
    <source>
        <dbReference type="ARBA" id="ARBA00022670"/>
    </source>
</evidence>
<comment type="similarity">
    <text evidence="1 6">Belongs to the peptidase M42 family.</text>
</comment>
<dbReference type="SUPFAM" id="SSF101821">
    <property type="entry name" value="Aminopeptidase/glucanase lid domain"/>
    <property type="match status" value="1"/>
</dbReference>
<keyword evidence="5" id="KW-0378">Hydrolase</keyword>
<evidence type="ECO:0000256" key="1">
    <source>
        <dbReference type="ARBA" id="ARBA00006272"/>
    </source>
</evidence>
<evidence type="ECO:0000313" key="7">
    <source>
        <dbReference type="EMBL" id="MDO8059062.1"/>
    </source>
</evidence>
<sequence length="353" mass="38613">MSDLLMKIKELTMLNGISGQEKQITNYVKNDIISSVNKIEYDNLGSLIAYKGQNGPKIMLAGHMDEIGLMVTEITDNGFVKFQTIGGWLPTVMLAQLWQIHTNKGIIWGITGAKPPHSLGLNERNQAPNMKNLFLDIGVSTKEAAQQLGVTIGNMITPYLEFRTLGDENFILAKAIDNRVGVLIVTEVLHKLKNNPNQFIGAFTVQEEVGLRGAITSANKVKPDIAIAVDVCVANDVPGNQNSSISYLGKGPQISCYDHGLVAHTALREFVLKVARKNNIPFQEAAPEGGTTDAAAMHTRHIGAAALVISVPTRYIHSHASIVHRQDIIHTVNLLTLLIEKLDQKQVQEILFS</sequence>